<dbReference type="RefSeq" id="WP_068820924.1">
    <property type="nucleotide sequence ID" value="NZ_LWHJ01000011.1"/>
</dbReference>
<dbReference type="PANTHER" id="PTHR43190:SF3">
    <property type="entry name" value="N-ACETYL-D-GLUCOSAMINE KINASE"/>
    <property type="match status" value="1"/>
</dbReference>
<evidence type="ECO:0008006" key="3">
    <source>
        <dbReference type="Google" id="ProtNLM"/>
    </source>
</evidence>
<organism evidence="1 2">
    <name type="scientific">Pedobacter psychrophilus</name>
    <dbReference type="NCBI Taxonomy" id="1826909"/>
    <lineage>
        <taxon>Bacteria</taxon>
        <taxon>Pseudomonadati</taxon>
        <taxon>Bacteroidota</taxon>
        <taxon>Sphingobacteriia</taxon>
        <taxon>Sphingobacteriales</taxon>
        <taxon>Sphingobacteriaceae</taxon>
        <taxon>Pedobacter</taxon>
    </lineage>
</organism>
<dbReference type="SUPFAM" id="SSF53067">
    <property type="entry name" value="Actin-like ATPase domain"/>
    <property type="match status" value="2"/>
</dbReference>
<evidence type="ECO:0000313" key="2">
    <source>
        <dbReference type="Proteomes" id="UP000078459"/>
    </source>
</evidence>
<dbReference type="OrthoDB" id="871343at2"/>
<sequence>MIAIVYSGSRYANWRLSDKGKEVIELRTNGINPFFNDEKYITHQLNKNAQLINHAEEIKKIYFFGAGSSSKERNETVKNALAGFFKFSKVYVSHDLEAAAKASCDDKPGIISIIGSGSNTGFFDGKKVLPNNYGLGYAIGDEGSANWLGKSLLKAYLNKTLPAKLATSFEKKYDLDRKQIMDKIYKQSYAASFLTSFSDFFKENRKDDFIQNMIKDGFRIFMDTYLIPISQKYGGKHPVYFVGSVAANYQDILREVAKEKNINISSVIKEPIYNLLNYYANKN</sequence>
<evidence type="ECO:0000313" key="1">
    <source>
        <dbReference type="EMBL" id="OAQ41891.1"/>
    </source>
</evidence>
<dbReference type="Proteomes" id="UP000078459">
    <property type="component" value="Unassembled WGS sequence"/>
</dbReference>
<keyword evidence="2" id="KW-1185">Reference proteome</keyword>
<dbReference type="CDD" id="cd24079">
    <property type="entry name" value="ASKHA_NBD_PG1100-like"/>
    <property type="match status" value="1"/>
</dbReference>
<protein>
    <recommendedName>
        <fullName evidence="3">N-acetylglucosamine kinase</fullName>
    </recommendedName>
</protein>
<dbReference type="InterPro" id="IPR052519">
    <property type="entry name" value="Euk-type_GlcNAc_Kinase"/>
</dbReference>
<dbReference type="Gene3D" id="3.30.420.40">
    <property type="match status" value="2"/>
</dbReference>
<dbReference type="EMBL" id="LWHJ01000011">
    <property type="protein sequence ID" value="OAQ41891.1"/>
    <property type="molecule type" value="Genomic_DNA"/>
</dbReference>
<comment type="caution">
    <text evidence="1">The sequence shown here is derived from an EMBL/GenBank/DDBJ whole genome shotgun (WGS) entry which is preliminary data.</text>
</comment>
<dbReference type="InterPro" id="IPR043129">
    <property type="entry name" value="ATPase_NBD"/>
</dbReference>
<dbReference type="Gene3D" id="1.10.720.160">
    <property type="match status" value="1"/>
</dbReference>
<reference evidence="1 2" key="1">
    <citation type="submission" date="2016-04" db="EMBL/GenBank/DDBJ databases">
        <authorList>
            <person name="Evans L.H."/>
            <person name="Alamgir A."/>
            <person name="Owens N."/>
            <person name="Weber N.D."/>
            <person name="Virtaneva K."/>
            <person name="Barbian K."/>
            <person name="Babar A."/>
            <person name="Rosenke K."/>
        </authorList>
    </citation>
    <scope>NUCLEOTIDE SEQUENCE [LARGE SCALE GENOMIC DNA]</scope>
    <source>
        <strain evidence="1 2">CCM 8644</strain>
    </source>
</reference>
<dbReference type="PANTHER" id="PTHR43190">
    <property type="entry name" value="N-ACETYL-D-GLUCOSAMINE KINASE"/>
    <property type="match status" value="1"/>
</dbReference>
<proteinExistence type="predicted"/>
<name>A0A179DLH2_9SPHI</name>
<dbReference type="STRING" id="1826909.A5893_01880"/>
<accession>A0A179DLH2</accession>
<dbReference type="AlphaFoldDB" id="A0A179DLH2"/>
<gene>
    <name evidence="1" type="ORF">A5893_01880</name>
</gene>
<reference evidence="1 2" key="2">
    <citation type="submission" date="2016-06" db="EMBL/GenBank/DDBJ databases">
        <title>Pedobacter psychrophilus sp. nov., isolated from Antarctic fragmentary rock.</title>
        <authorList>
            <person name="Svec P."/>
        </authorList>
    </citation>
    <scope>NUCLEOTIDE SEQUENCE [LARGE SCALE GENOMIC DNA]</scope>
    <source>
        <strain evidence="1 2">CCM 8644</strain>
    </source>
</reference>